<proteinExistence type="predicted"/>
<dbReference type="Proteomes" id="UP000182840">
    <property type="component" value="Chromosome"/>
</dbReference>
<dbReference type="AlphaFoldDB" id="A0A1L3SXT0"/>
<gene>
    <name evidence="1" type="ORF">BSQ44_24195</name>
</gene>
<dbReference type="KEGG" id="meso:BSQ44_24195"/>
<dbReference type="EMBL" id="CP018171">
    <property type="protein sequence ID" value="APH74122.1"/>
    <property type="molecule type" value="Genomic_DNA"/>
</dbReference>
<dbReference type="STRING" id="1670800.BSQ44_24195"/>
<sequence>MMKNDIDSADRPANQREEMKRAIEEILRDEIELAKPDDLAFLEFQVPHIAGRIARLRGWLDGR</sequence>
<evidence type="ECO:0000313" key="1">
    <source>
        <dbReference type="EMBL" id="APH74122.1"/>
    </source>
</evidence>
<accession>A0A1L3SXT0</accession>
<keyword evidence="2" id="KW-1185">Reference proteome</keyword>
<evidence type="ECO:0000313" key="2">
    <source>
        <dbReference type="Proteomes" id="UP000182840"/>
    </source>
</evidence>
<protein>
    <submittedName>
        <fullName evidence="1">Uncharacterized protein</fullName>
    </submittedName>
</protein>
<organism evidence="1 2">
    <name type="scientific">Aquibium oceanicum</name>
    <dbReference type="NCBI Taxonomy" id="1670800"/>
    <lineage>
        <taxon>Bacteria</taxon>
        <taxon>Pseudomonadati</taxon>
        <taxon>Pseudomonadota</taxon>
        <taxon>Alphaproteobacteria</taxon>
        <taxon>Hyphomicrobiales</taxon>
        <taxon>Phyllobacteriaceae</taxon>
        <taxon>Aquibium</taxon>
    </lineage>
</organism>
<name>A0A1L3SXT0_9HYPH</name>
<reference evidence="2" key="1">
    <citation type="submission" date="2016-11" db="EMBL/GenBank/DDBJ databases">
        <title>Mesorhizobium oceanicum sp. nov., isolated from deep seawater in South China Sea.</title>
        <authorList>
            <person name="Fu G.-Y."/>
        </authorList>
    </citation>
    <scope>NUCLEOTIDE SEQUENCE [LARGE SCALE GENOMIC DNA]</scope>
    <source>
        <strain evidence="2">B7</strain>
    </source>
</reference>